<dbReference type="SUPFAM" id="SSF57701">
    <property type="entry name" value="Zn2/Cys6 DNA-binding domain"/>
    <property type="match status" value="1"/>
</dbReference>
<evidence type="ECO:0000313" key="13">
    <source>
        <dbReference type="EMBL" id="KAJ5485315.1"/>
    </source>
</evidence>
<keyword evidence="7" id="KW-0539">Nucleus</keyword>
<keyword evidence="5" id="KW-0238">DNA-binding</keyword>
<comment type="caution">
    <text evidence="13">The sequence shown here is derived from an EMBL/GenBank/DDBJ whole genome shotgun (WGS) entry which is preliminary data.</text>
</comment>
<dbReference type="PANTHER" id="PTHR31845">
    <property type="entry name" value="FINGER DOMAIN PROTEIN, PUTATIVE-RELATED"/>
    <property type="match status" value="1"/>
</dbReference>
<evidence type="ECO:0000256" key="1">
    <source>
        <dbReference type="ARBA" id="ARBA00004123"/>
    </source>
</evidence>
<feature type="region of interest" description="Disordered" evidence="11">
    <location>
        <begin position="1"/>
        <end position="22"/>
    </location>
</feature>
<sequence>MTRTEPATNNTSWESKSMAVMDDGQRIDAIGQESRPRGRIRRSMTACNTCRKLKTRCDLDPRGHACRRCLSLRLDCELPETQDRFQDNVSTWSDANTAIPSIEERLVSLERGMGEMIHLMRQMVNQPSPVAGSPPSLTTARSVDETASNDGWTASSFTLKPMQFIRDLQVECFRDQLSTEADLLGDVVSQGIIDTKLSLKLIDLFIEYFGAAWSDQDLVETILLDGGSPSSIGFAMPLPYLWPQGGFHGRLVVERDLNQSCLDCFQLPRGSPTKSILSDEALTQMRLWNTFCLTHLHAALGYGRSVNVQQHHLDQCTRILDNPRATPEDGRIVAEIKLYRIALRTQHNIQRLRYTEGEFEEIERWKMEWAHLIGMNEPDPPPISHTGASLTRNHEIPVANDGPSTLELSIWFCQLILYRTASRLQSDSDRVIAEICNNARLIISRSLQTRFSAAPGLIDNVYYTLGYAALTLCDYTPSDPLIDQVRAFLLHLAPSSDHLAYRIACIVGEVQRRYSEAASVGQASPGSDAMKAAPLFVVPSSRSNSMDMSGLMPASGMDPLVEGYGCFEQLIPNNYVSTQTSFSAPAIFQHHSAPVTGGAMPIGLVPRALHDL</sequence>
<dbReference type="RefSeq" id="XP_056790099.1">
    <property type="nucleotide sequence ID" value="XM_056934905.1"/>
</dbReference>
<keyword evidence="4" id="KW-0805">Transcription regulation</keyword>
<dbReference type="Pfam" id="PF00172">
    <property type="entry name" value="Zn_clus"/>
    <property type="match status" value="1"/>
</dbReference>
<keyword evidence="13" id="KW-0378">Hydrolase</keyword>
<evidence type="ECO:0000256" key="5">
    <source>
        <dbReference type="ARBA" id="ARBA00023125"/>
    </source>
</evidence>
<dbReference type="GO" id="GO:0042176">
    <property type="term" value="P:regulation of protein catabolic process"/>
    <property type="evidence" value="ECO:0007669"/>
    <property type="project" value="UniProtKB-ARBA"/>
</dbReference>
<keyword evidence="14" id="KW-1185">Reference proteome</keyword>
<protein>
    <recommendedName>
        <fullName evidence="9">Transcriptional activator of proteases prtT</fullName>
    </recommendedName>
    <alternativeName>
        <fullName evidence="10">Zn(2)-C6 zinc finger-containing protein prtT</fullName>
    </alternativeName>
</protein>
<dbReference type="SMART" id="SM00066">
    <property type="entry name" value="GAL4"/>
    <property type="match status" value="1"/>
</dbReference>
<evidence type="ECO:0000256" key="7">
    <source>
        <dbReference type="ARBA" id="ARBA00023242"/>
    </source>
</evidence>
<evidence type="ECO:0000256" key="2">
    <source>
        <dbReference type="ARBA" id="ARBA00022723"/>
    </source>
</evidence>
<dbReference type="CDD" id="cd00067">
    <property type="entry name" value="GAL4"/>
    <property type="match status" value="1"/>
</dbReference>
<reference evidence="13" key="1">
    <citation type="submission" date="2022-12" db="EMBL/GenBank/DDBJ databases">
        <authorList>
            <person name="Petersen C."/>
        </authorList>
    </citation>
    <scope>NUCLEOTIDE SEQUENCE</scope>
    <source>
        <strain evidence="13">IBT 30728</strain>
    </source>
</reference>
<dbReference type="Proteomes" id="UP001148312">
    <property type="component" value="Unassembled WGS sequence"/>
</dbReference>
<evidence type="ECO:0000256" key="10">
    <source>
        <dbReference type="ARBA" id="ARBA00042461"/>
    </source>
</evidence>
<dbReference type="InterPro" id="IPR051089">
    <property type="entry name" value="prtT"/>
</dbReference>
<feature type="compositionally biased region" description="Polar residues" evidence="11">
    <location>
        <begin position="1"/>
        <end position="15"/>
    </location>
</feature>
<dbReference type="EMBL" id="JAPWDQ010000005">
    <property type="protein sequence ID" value="KAJ5485315.1"/>
    <property type="molecule type" value="Genomic_DNA"/>
</dbReference>
<evidence type="ECO:0000256" key="3">
    <source>
        <dbReference type="ARBA" id="ARBA00022833"/>
    </source>
</evidence>
<proteinExistence type="inferred from homology"/>
<dbReference type="GO" id="GO:0000981">
    <property type="term" value="F:DNA-binding transcription factor activity, RNA polymerase II-specific"/>
    <property type="evidence" value="ECO:0007669"/>
    <property type="project" value="InterPro"/>
</dbReference>
<dbReference type="GO" id="GO:0008233">
    <property type="term" value="F:peptidase activity"/>
    <property type="evidence" value="ECO:0007669"/>
    <property type="project" value="UniProtKB-KW"/>
</dbReference>
<evidence type="ECO:0000259" key="12">
    <source>
        <dbReference type="PROSITE" id="PS50048"/>
    </source>
</evidence>
<evidence type="ECO:0000313" key="14">
    <source>
        <dbReference type="Proteomes" id="UP001148312"/>
    </source>
</evidence>
<dbReference type="PANTHER" id="PTHR31845:SF34">
    <property type="entry name" value="TRANSCRIPTIONAL ACTIVATOR OF PROTEASES PRTT"/>
    <property type="match status" value="1"/>
</dbReference>
<name>A0A9W9X6L4_9EURO</name>
<dbReference type="GeneID" id="81625154"/>
<keyword evidence="13" id="KW-0645">Protease</keyword>
<reference evidence="13" key="2">
    <citation type="journal article" date="2023" name="IMA Fungus">
        <title>Comparative genomic study of the Penicillium genus elucidates a diverse pangenome and 15 lateral gene transfer events.</title>
        <authorList>
            <person name="Petersen C."/>
            <person name="Sorensen T."/>
            <person name="Nielsen M.R."/>
            <person name="Sondergaard T.E."/>
            <person name="Sorensen J.L."/>
            <person name="Fitzpatrick D.A."/>
            <person name="Frisvad J.C."/>
            <person name="Nielsen K.L."/>
        </authorList>
    </citation>
    <scope>NUCLEOTIDE SEQUENCE</scope>
    <source>
        <strain evidence="13">IBT 30728</strain>
    </source>
</reference>
<dbReference type="InterPro" id="IPR001138">
    <property type="entry name" value="Zn2Cys6_DnaBD"/>
</dbReference>
<dbReference type="AlphaFoldDB" id="A0A9W9X6L4"/>
<comment type="subcellular location">
    <subcellularLocation>
        <location evidence="1">Nucleus</location>
    </subcellularLocation>
</comment>
<evidence type="ECO:0000256" key="8">
    <source>
        <dbReference type="ARBA" id="ARBA00038134"/>
    </source>
</evidence>
<gene>
    <name evidence="13" type="ORF">N7539_005303</name>
</gene>
<evidence type="ECO:0000256" key="6">
    <source>
        <dbReference type="ARBA" id="ARBA00023163"/>
    </source>
</evidence>
<dbReference type="GO" id="GO:0045893">
    <property type="term" value="P:positive regulation of DNA-templated transcription"/>
    <property type="evidence" value="ECO:0007669"/>
    <property type="project" value="UniProtKB-ARBA"/>
</dbReference>
<dbReference type="InterPro" id="IPR036864">
    <property type="entry name" value="Zn2-C6_fun-type_DNA-bd_sf"/>
</dbReference>
<dbReference type="GO" id="GO:0000976">
    <property type="term" value="F:transcription cis-regulatory region binding"/>
    <property type="evidence" value="ECO:0007669"/>
    <property type="project" value="TreeGrafter"/>
</dbReference>
<accession>A0A9W9X6L4</accession>
<evidence type="ECO:0000256" key="9">
    <source>
        <dbReference type="ARBA" id="ARBA00041135"/>
    </source>
</evidence>
<dbReference type="Gene3D" id="4.10.240.10">
    <property type="entry name" value="Zn(2)-C6 fungal-type DNA-binding domain"/>
    <property type="match status" value="1"/>
</dbReference>
<dbReference type="GO" id="GO:0006508">
    <property type="term" value="P:proteolysis"/>
    <property type="evidence" value="ECO:0007669"/>
    <property type="project" value="UniProtKB-KW"/>
</dbReference>
<dbReference type="GO" id="GO:0008270">
    <property type="term" value="F:zinc ion binding"/>
    <property type="evidence" value="ECO:0007669"/>
    <property type="project" value="InterPro"/>
</dbReference>
<keyword evidence="2" id="KW-0479">Metal-binding</keyword>
<dbReference type="PROSITE" id="PS00463">
    <property type="entry name" value="ZN2_CY6_FUNGAL_1"/>
    <property type="match status" value="1"/>
</dbReference>
<organism evidence="13 14">
    <name type="scientific">Penicillium diatomitis</name>
    <dbReference type="NCBI Taxonomy" id="2819901"/>
    <lineage>
        <taxon>Eukaryota</taxon>
        <taxon>Fungi</taxon>
        <taxon>Dikarya</taxon>
        <taxon>Ascomycota</taxon>
        <taxon>Pezizomycotina</taxon>
        <taxon>Eurotiomycetes</taxon>
        <taxon>Eurotiomycetidae</taxon>
        <taxon>Eurotiales</taxon>
        <taxon>Aspergillaceae</taxon>
        <taxon>Penicillium</taxon>
    </lineage>
</organism>
<dbReference type="FunFam" id="4.10.240.10:FF:000011">
    <property type="entry name" value="Transcriptional activator of proteases prtT"/>
    <property type="match status" value="1"/>
</dbReference>
<dbReference type="GO" id="GO:0005634">
    <property type="term" value="C:nucleus"/>
    <property type="evidence" value="ECO:0007669"/>
    <property type="project" value="UniProtKB-SubCell"/>
</dbReference>
<dbReference type="PROSITE" id="PS50048">
    <property type="entry name" value="ZN2_CY6_FUNGAL_2"/>
    <property type="match status" value="1"/>
</dbReference>
<keyword evidence="6" id="KW-0804">Transcription</keyword>
<evidence type="ECO:0000256" key="4">
    <source>
        <dbReference type="ARBA" id="ARBA00023015"/>
    </source>
</evidence>
<keyword evidence="3" id="KW-0862">Zinc</keyword>
<feature type="domain" description="Zn(2)-C6 fungal-type" evidence="12">
    <location>
        <begin position="46"/>
        <end position="78"/>
    </location>
</feature>
<comment type="similarity">
    <text evidence="8">Belongs to the prtT family.</text>
</comment>
<evidence type="ECO:0000256" key="11">
    <source>
        <dbReference type="SAM" id="MobiDB-lite"/>
    </source>
</evidence>